<feature type="domain" description="SAP" evidence="1">
    <location>
        <begin position="90"/>
        <end position="124"/>
    </location>
</feature>
<proteinExistence type="predicted"/>
<dbReference type="InterPro" id="IPR003034">
    <property type="entry name" value="SAP_dom"/>
</dbReference>
<dbReference type="Gene3D" id="1.10.720.30">
    <property type="entry name" value="SAP domain"/>
    <property type="match status" value="1"/>
</dbReference>
<comment type="caution">
    <text evidence="2">The sequence shown here is derived from an EMBL/GenBank/DDBJ whole genome shotgun (WGS) entry which is preliminary data.</text>
</comment>
<name>X1HJA9_9ZZZZ</name>
<dbReference type="PROSITE" id="PS50800">
    <property type="entry name" value="SAP"/>
    <property type="match status" value="1"/>
</dbReference>
<organism evidence="2">
    <name type="scientific">marine sediment metagenome</name>
    <dbReference type="NCBI Taxonomy" id="412755"/>
    <lineage>
        <taxon>unclassified sequences</taxon>
        <taxon>metagenomes</taxon>
        <taxon>ecological metagenomes</taxon>
    </lineage>
</organism>
<gene>
    <name evidence="2" type="ORF">S03H2_47155</name>
</gene>
<sequence length="126" mass="14056">MPAIVRLNKQGLNDLIDNIKTSGGDTTELDNLMSEIIEDERLRRPVRREAALKVLVEEPTTEQRLEAEVGELFPGGILTEKILAECIEMDGKYTLEELRNMCREAGLSPSGHKKELAAKLIARGIK</sequence>
<dbReference type="SUPFAM" id="SSF68906">
    <property type="entry name" value="SAP domain"/>
    <property type="match status" value="1"/>
</dbReference>
<evidence type="ECO:0000313" key="2">
    <source>
        <dbReference type="EMBL" id="GAH69552.1"/>
    </source>
</evidence>
<reference evidence="2" key="1">
    <citation type="journal article" date="2014" name="Front. Microbiol.">
        <title>High frequency of phylogenetically diverse reductive dehalogenase-homologous genes in deep subseafloor sedimentary metagenomes.</title>
        <authorList>
            <person name="Kawai M."/>
            <person name="Futagami T."/>
            <person name="Toyoda A."/>
            <person name="Takaki Y."/>
            <person name="Nishi S."/>
            <person name="Hori S."/>
            <person name="Arai W."/>
            <person name="Tsubouchi T."/>
            <person name="Morono Y."/>
            <person name="Uchiyama I."/>
            <person name="Ito T."/>
            <person name="Fujiyama A."/>
            <person name="Inagaki F."/>
            <person name="Takami H."/>
        </authorList>
    </citation>
    <scope>NUCLEOTIDE SEQUENCE</scope>
    <source>
        <strain evidence="2">Expedition CK06-06</strain>
    </source>
</reference>
<dbReference type="InterPro" id="IPR036361">
    <property type="entry name" value="SAP_dom_sf"/>
</dbReference>
<dbReference type="AlphaFoldDB" id="X1HJA9"/>
<evidence type="ECO:0000259" key="1">
    <source>
        <dbReference type="PROSITE" id="PS50800"/>
    </source>
</evidence>
<accession>X1HJA9</accession>
<dbReference type="EMBL" id="BARU01029669">
    <property type="protein sequence ID" value="GAH69552.1"/>
    <property type="molecule type" value="Genomic_DNA"/>
</dbReference>
<protein>
    <recommendedName>
        <fullName evidence="1">SAP domain-containing protein</fullName>
    </recommendedName>
</protein>